<dbReference type="InterPro" id="IPR011009">
    <property type="entry name" value="Kinase-like_dom_sf"/>
</dbReference>
<name>A0A2K3NQ31_TRIPR</name>
<accession>A0A2K3NQ31</accession>
<proteinExistence type="inferred from homology"/>
<evidence type="ECO:0000256" key="8">
    <source>
        <dbReference type="ARBA" id="ARBA00047899"/>
    </source>
</evidence>
<feature type="domain" description="Protein kinase" evidence="13">
    <location>
        <begin position="294"/>
        <end position="551"/>
    </location>
</feature>
<evidence type="ECO:0000256" key="12">
    <source>
        <dbReference type="SAM" id="Phobius"/>
    </source>
</evidence>
<dbReference type="InterPro" id="IPR000719">
    <property type="entry name" value="Prot_kinase_dom"/>
</dbReference>
<dbReference type="Gene3D" id="3.10.20.90">
    <property type="entry name" value="Phosphatidylinositol 3-kinase Catalytic Subunit, Chain A, domain 1"/>
    <property type="match status" value="1"/>
</dbReference>
<dbReference type="HAMAP" id="MF_00634">
    <property type="entry name" value="UPF0235"/>
    <property type="match status" value="1"/>
</dbReference>
<comment type="catalytic activity">
    <reaction evidence="8">
        <text>L-threonyl-[protein] + ATP = O-phospho-L-threonyl-[protein] + ADP + H(+)</text>
        <dbReference type="Rhea" id="RHEA:46608"/>
        <dbReference type="Rhea" id="RHEA-COMP:11060"/>
        <dbReference type="Rhea" id="RHEA-COMP:11605"/>
        <dbReference type="ChEBI" id="CHEBI:15378"/>
        <dbReference type="ChEBI" id="CHEBI:30013"/>
        <dbReference type="ChEBI" id="CHEBI:30616"/>
        <dbReference type="ChEBI" id="CHEBI:61977"/>
        <dbReference type="ChEBI" id="CHEBI:456216"/>
        <dbReference type="EC" id="2.7.11.1"/>
    </reaction>
</comment>
<keyword evidence="7" id="KW-0067">ATP-binding</keyword>
<dbReference type="InterPro" id="IPR050588">
    <property type="entry name" value="WNK_Ser-Thr_kinase"/>
</dbReference>
<evidence type="ECO:0000256" key="6">
    <source>
        <dbReference type="ARBA" id="ARBA00022777"/>
    </source>
</evidence>
<dbReference type="CDD" id="cd13983">
    <property type="entry name" value="STKc_WNK"/>
    <property type="match status" value="1"/>
</dbReference>
<dbReference type="SUPFAM" id="SSF69786">
    <property type="entry name" value="YggU-like"/>
    <property type="match status" value="1"/>
</dbReference>
<feature type="transmembrane region" description="Helical" evidence="12">
    <location>
        <begin position="142"/>
        <end position="164"/>
    </location>
</feature>
<dbReference type="SMART" id="SM00220">
    <property type="entry name" value="S_TKc"/>
    <property type="match status" value="1"/>
</dbReference>
<evidence type="ECO:0000259" key="13">
    <source>
        <dbReference type="PROSITE" id="PS50011"/>
    </source>
</evidence>
<dbReference type="PROSITE" id="PS50011">
    <property type="entry name" value="PROTEIN_KINASE_DOM"/>
    <property type="match status" value="1"/>
</dbReference>
<sequence>MAPAKKGKAKAEAKETVPSEKPNNFPSCIRCVAPSSVAITIHAKPGSKSASVTDVSDEAVGVQIDAPARDGEANAALLDYISSVLGVKRRQVSLGTGSKSRDKTVIVEDVTQQYVFDALDKVSKHFVRGFKKTALLADHRSGVLLFIFESVITVIFSLSCMWIFGRTCLDSLADFGFKILSASFGDGCLVISWLHLKILVYLALDSRRHLSPPFSRQRTSSVIAGFAVFVFSLGRCFCDLGRLYGIPPEKRTSEGPVPILSMSLADTESSEEGSGLLEPPDPDVIEIDPTSRYLRYKEVIGKGAFKTVYKAFDEITGLEVAWSQVRIDEVLQSPGDLERLYSEVHLLRSLKHSNIVRFYNSWIDDKHRNVNMITELFTSGSLRQYRRKHKKVDMKAVKGWARQILMGLIYLHNHNPPIIHRDLKCDNIFINGHQGEVKIGDLGLATLLKQNNAKSVIGTPEFMAPELYDESYNELADIYSFGMCMLELATSEYPYRECRNSAQIYKKVSSGIKPVSLSKIKDPEIKSFIEKCLVPASQRLSAKELLMDPFLEVNVSLKNRPLPLPDIVLPKYGGFENRCLMSEGPASARIGSISMDLGDTSEQPLITVFYNSNDDAPPSPCVEIRRLMGGDRFFLKGEENDVNSVSLVLRITNQGGRARNIHFIFYLDTDTAISVSSEMVEQLELTEHNVKFIAELIDLLLATLVPDWKPCVAIDHLISPNGKRTPLNLLKQDSQLARYKISSVDSSEIVAEYLGPSTSHDRLAEKENSDNMIFYDVLSHANIGFQRTTKTDDMYSATSYASATSDFNDKNYSTVSFVSANSGYTDFSLPTVNGWSQSSLASEIGQSSDRKSKVPCLESNNCPLSTSSLYETEDELRIELEKIERQYQEAIKDLSKRRCDAIMETRKRLSLKNTVIE</sequence>
<reference evidence="14 15" key="2">
    <citation type="journal article" date="2017" name="Front. Plant Sci.">
        <title>Gene Classification and Mining of Molecular Markers Useful in Red Clover (Trifolium pratense) Breeding.</title>
        <authorList>
            <person name="Istvanek J."/>
            <person name="Dluhosova J."/>
            <person name="Dluhos P."/>
            <person name="Patkova L."/>
            <person name="Nedelnik J."/>
            <person name="Repkova J."/>
        </authorList>
    </citation>
    <scope>NUCLEOTIDE SEQUENCE [LARGE SCALE GENOMIC DNA]</scope>
    <source>
        <strain evidence="15">cv. Tatra</strain>
        <tissue evidence="14">Young leaves</tissue>
    </source>
</reference>
<dbReference type="STRING" id="57577.A0A2K3NQ31"/>
<feature type="transmembrane region" description="Helical" evidence="12">
    <location>
        <begin position="184"/>
        <end position="204"/>
    </location>
</feature>
<feature type="compositionally biased region" description="Basic and acidic residues" evidence="11">
    <location>
        <begin position="9"/>
        <end position="18"/>
    </location>
</feature>
<dbReference type="FunFam" id="3.30.200.20:FF:000075">
    <property type="entry name" value="Probable serine/threonine-protein kinase WNK1"/>
    <property type="match status" value="1"/>
</dbReference>
<keyword evidence="5" id="KW-0547">Nucleotide-binding</keyword>
<keyword evidence="12" id="KW-0812">Transmembrane</keyword>
<dbReference type="Gene3D" id="3.30.200.20">
    <property type="entry name" value="Phosphorylase Kinase, domain 1"/>
    <property type="match status" value="1"/>
</dbReference>
<dbReference type="Gene3D" id="1.10.510.10">
    <property type="entry name" value="Transferase(Phosphotransferase) domain 1"/>
    <property type="match status" value="1"/>
</dbReference>
<dbReference type="FunFam" id="1.10.510.10:FF:000046">
    <property type="entry name" value="probable serine/threonine-protein kinase WNK9"/>
    <property type="match status" value="1"/>
</dbReference>
<evidence type="ECO:0000256" key="2">
    <source>
        <dbReference type="ARBA" id="ARBA00012513"/>
    </source>
</evidence>
<keyword evidence="6 14" id="KW-0418">Kinase</keyword>
<dbReference type="PANTHER" id="PTHR13902">
    <property type="entry name" value="SERINE/THREONINE-PROTEIN KINASE WNK WITH NO LYSINE -RELATED"/>
    <property type="match status" value="1"/>
</dbReference>
<dbReference type="GO" id="GO:0004674">
    <property type="term" value="F:protein serine/threonine kinase activity"/>
    <property type="evidence" value="ECO:0007669"/>
    <property type="project" value="UniProtKB-KW"/>
</dbReference>
<evidence type="ECO:0000256" key="10">
    <source>
        <dbReference type="SAM" id="Coils"/>
    </source>
</evidence>
<comment type="similarity">
    <text evidence="1">Belongs to the UPF0235 family.</text>
</comment>
<gene>
    <name evidence="14" type="primary">WNK kinase</name>
    <name evidence="14" type="ORF">L195_g001592</name>
</gene>
<evidence type="ECO:0000256" key="4">
    <source>
        <dbReference type="ARBA" id="ARBA00022679"/>
    </source>
</evidence>
<evidence type="ECO:0000256" key="7">
    <source>
        <dbReference type="ARBA" id="ARBA00022840"/>
    </source>
</evidence>
<organism evidence="14 15">
    <name type="scientific">Trifolium pratense</name>
    <name type="common">Red clover</name>
    <dbReference type="NCBI Taxonomy" id="57577"/>
    <lineage>
        <taxon>Eukaryota</taxon>
        <taxon>Viridiplantae</taxon>
        <taxon>Streptophyta</taxon>
        <taxon>Embryophyta</taxon>
        <taxon>Tracheophyta</taxon>
        <taxon>Spermatophyta</taxon>
        <taxon>Magnoliopsida</taxon>
        <taxon>eudicotyledons</taxon>
        <taxon>Gunneridae</taxon>
        <taxon>Pentapetalae</taxon>
        <taxon>rosids</taxon>
        <taxon>fabids</taxon>
        <taxon>Fabales</taxon>
        <taxon>Fabaceae</taxon>
        <taxon>Papilionoideae</taxon>
        <taxon>50 kb inversion clade</taxon>
        <taxon>NPAAA clade</taxon>
        <taxon>Hologalegina</taxon>
        <taxon>IRL clade</taxon>
        <taxon>Trifolieae</taxon>
        <taxon>Trifolium</taxon>
    </lineage>
</organism>
<dbReference type="PROSITE" id="PS00108">
    <property type="entry name" value="PROTEIN_KINASE_ST"/>
    <property type="match status" value="1"/>
</dbReference>
<keyword evidence="3" id="KW-0723">Serine/threonine-protein kinase</keyword>
<evidence type="ECO:0000313" key="14">
    <source>
        <dbReference type="EMBL" id="PNY05150.1"/>
    </source>
</evidence>
<feature type="coiled-coil region" evidence="10">
    <location>
        <begin position="873"/>
        <end position="900"/>
    </location>
</feature>
<comment type="caution">
    <text evidence="14">The sequence shown here is derived from an EMBL/GenBank/DDBJ whole genome shotgun (WGS) entry which is preliminary data.</text>
</comment>
<dbReference type="Pfam" id="PF02594">
    <property type="entry name" value="DUF167"/>
    <property type="match status" value="1"/>
</dbReference>
<reference evidence="14 15" key="1">
    <citation type="journal article" date="2014" name="Am. J. Bot.">
        <title>Genome assembly and annotation for red clover (Trifolium pratense; Fabaceae).</title>
        <authorList>
            <person name="Istvanek J."/>
            <person name="Jaros M."/>
            <person name="Krenek A."/>
            <person name="Repkova J."/>
        </authorList>
    </citation>
    <scope>NUCLEOTIDE SEQUENCE [LARGE SCALE GENOMIC DNA]</scope>
    <source>
        <strain evidence="15">cv. Tatra</strain>
        <tissue evidence="14">Young leaves</tissue>
    </source>
</reference>
<feature type="transmembrane region" description="Helical" evidence="12">
    <location>
        <begin position="224"/>
        <end position="244"/>
    </location>
</feature>
<evidence type="ECO:0000256" key="3">
    <source>
        <dbReference type="ARBA" id="ARBA00022527"/>
    </source>
</evidence>
<dbReference type="EMBL" id="ASHM01000654">
    <property type="protein sequence ID" value="PNY05150.1"/>
    <property type="molecule type" value="Genomic_DNA"/>
</dbReference>
<dbReference type="GO" id="GO:0005524">
    <property type="term" value="F:ATP binding"/>
    <property type="evidence" value="ECO:0007669"/>
    <property type="project" value="UniProtKB-KW"/>
</dbReference>
<dbReference type="NCBIfam" id="TIGR00251">
    <property type="entry name" value="DUF167 family protein"/>
    <property type="match status" value="1"/>
</dbReference>
<dbReference type="InterPro" id="IPR003746">
    <property type="entry name" value="DUF167"/>
</dbReference>
<evidence type="ECO:0000256" key="5">
    <source>
        <dbReference type="ARBA" id="ARBA00022741"/>
    </source>
</evidence>
<dbReference type="SUPFAM" id="SSF56112">
    <property type="entry name" value="Protein kinase-like (PK-like)"/>
    <property type="match status" value="1"/>
</dbReference>
<evidence type="ECO:0000313" key="15">
    <source>
        <dbReference type="Proteomes" id="UP000236291"/>
    </source>
</evidence>
<dbReference type="Proteomes" id="UP000236291">
    <property type="component" value="Unassembled WGS sequence"/>
</dbReference>
<feature type="region of interest" description="Disordered" evidence="11">
    <location>
        <begin position="1"/>
        <end position="21"/>
    </location>
</feature>
<evidence type="ECO:0000256" key="11">
    <source>
        <dbReference type="SAM" id="MobiDB-lite"/>
    </source>
</evidence>
<dbReference type="AlphaFoldDB" id="A0A2K3NQ31"/>
<dbReference type="EC" id="2.7.11.1" evidence="2"/>
<protein>
    <recommendedName>
        <fullName evidence="2">non-specific serine/threonine protein kinase</fullName>
        <ecNumber evidence="2">2.7.11.1</ecNumber>
    </recommendedName>
</protein>
<evidence type="ECO:0000256" key="9">
    <source>
        <dbReference type="ARBA" id="ARBA00048679"/>
    </source>
</evidence>
<dbReference type="InterPro" id="IPR008271">
    <property type="entry name" value="Ser/Thr_kinase_AS"/>
</dbReference>
<evidence type="ECO:0000256" key="1">
    <source>
        <dbReference type="ARBA" id="ARBA00010364"/>
    </source>
</evidence>
<keyword evidence="12" id="KW-1133">Transmembrane helix</keyword>
<dbReference type="Gene3D" id="3.30.1200.10">
    <property type="entry name" value="YggU-like"/>
    <property type="match status" value="1"/>
</dbReference>
<dbReference type="Pfam" id="PF00069">
    <property type="entry name" value="Pkinase"/>
    <property type="match status" value="1"/>
</dbReference>
<dbReference type="SMART" id="SM01152">
    <property type="entry name" value="DUF167"/>
    <property type="match status" value="1"/>
</dbReference>
<keyword evidence="4" id="KW-0808">Transferase</keyword>
<comment type="catalytic activity">
    <reaction evidence="9">
        <text>L-seryl-[protein] + ATP = O-phospho-L-seryl-[protein] + ADP + H(+)</text>
        <dbReference type="Rhea" id="RHEA:17989"/>
        <dbReference type="Rhea" id="RHEA-COMP:9863"/>
        <dbReference type="Rhea" id="RHEA-COMP:11604"/>
        <dbReference type="ChEBI" id="CHEBI:15378"/>
        <dbReference type="ChEBI" id="CHEBI:29999"/>
        <dbReference type="ChEBI" id="CHEBI:30616"/>
        <dbReference type="ChEBI" id="CHEBI:83421"/>
        <dbReference type="ChEBI" id="CHEBI:456216"/>
        <dbReference type="EC" id="2.7.11.1"/>
    </reaction>
</comment>
<dbReference type="InterPro" id="IPR036591">
    <property type="entry name" value="YggU-like_sf"/>
</dbReference>
<keyword evidence="12" id="KW-0472">Membrane</keyword>
<keyword evidence="10" id="KW-0175">Coiled coil</keyword>